<accession>A0AAE0FYE9</accession>
<evidence type="ECO:0000313" key="2">
    <source>
        <dbReference type="EMBL" id="KAK3267576.1"/>
    </source>
</evidence>
<organism evidence="2 3">
    <name type="scientific">Cymbomonas tetramitiformis</name>
    <dbReference type="NCBI Taxonomy" id="36881"/>
    <lineage>
        <taxon>Eukaryota</taxon>
        <taxon>Viridiplantae</taxon>
        <taxon>Chlorophyta</taxon>
        <taxon>Pyramimonadophyceae</taxon>
        <taxon>Pyramimonadales</taxon>
        <taxon>Pyramimonadaceae</taxon>
        <taxon>Cymbomonas</taxon>
    </lineage>
</organism>
<gene>
    <name evidence="2" type="ORF">CYMTET_23879</name>
</gene>
<feature type="region of interest" description="Disordered" evidence="1">
    <location>
        <begin position="300"/>
        <end position="392"/>
    </location>
</feature>
<proteinExistence type="predicted"/>
<sequence>MKREVDVLISTQANAFQVVARGVKKPVMWLTDGQSARFNLKVIEYAEDNELVEFVYPPHTTTAHSPLDRIFHQWHTTYSKSVEAWCKANPGKTVTKAVFAAVFPEAWDKWTRNIRVPRVAAKVGITENGIFPENIADSFFVKSNLQQEVAHAARVKEERSILPPITPQEGTFSTRTQKLEEENRLLREELHRLRACPLSPEEIGLCTIKSESQIPSVGTSRKKVTQVWGSVPATGLRRTLREGEAAEANRQYMLEQQEMFNACARELERLEEEANAPLREAEQAEREAERLRRMAEKEAEKVRKEAEKAERELERSRVLEAKRAERIRRDAEKVAKAAERENKKREREAAAQQKKSEAEARKQARVEGLANRAQQQQNPAAGSALADISNQV</sequence>
<dbReference type="Proteomes" id="UP001190700">
    <property type="component" value="Unassembled WGS sequence"/>
</dbReference>
<reference evidence="2 3" key="1">
    <citation type="journal article" date="2015" name="Genome Biol. Evol.">
        <title>Comparative Genomics of a Bacterivorous Green Alga Reveals Evolutionary Causalities and Consequences of Phago-Mixotrophic Mode of Nutrition.</title>
        <authorList>
            <person name="Burns J.A."/>
            <person name="Paasch A."/>
            <person name="Narechania A."/>
            <person name="Kim E."/>
        </authorList>
    </citation>
    <scope>NUCLEOTIDE SEQUENCE [LARGE SCALE GENOMIC DNA]</scope>
    <source>
        <strain evidence="2 3">PLY_AMNH</strain>
    </source>
</reference>
<dbReference type="AlphaFoldDB" id="A0AAE0FYE9"/>
<name>A0AAE0FYE9_9CHLO</name>
<feature type="compositionally biased region" description="Low complexity" evidence="1">
    <location>
        <begin position="370"/>
        <end position="381"/>
    </location>
</feature>
<keyword evidence="3" id="KW-1185">Reference proteome</keyword>
<protein>
    <submittedName>
        <fullName evidence="2">Uncharacterized protein</fullName>
    </submittedName>
</protein>
<evidence type="ECO:0000313" key="3">
    <source>
        <dbReference type="Proteomes" id="UP001190700"/>
    </source>
</evidence>
<evidence type="ECO:0000256" key="1">
    <source>
        <dbReference type="SAM" id="MobiDB-lite"/>
    </source>
</evidence>
<feature type="compositionally biased region" description="Basic and acidic residues" evidence="1">
    <location>
        <begin position="300"/>
        <end position="365"/>
    </location>
</feature>
<comment type="caution">
    <text evidence="2">The sequence shown here is derived from an EMBL/GenBank/DDBJ whole genome shotgun (WGS) entry which is preliminary data.</text>
</comment>
<dbReference type="EMBL" id="LGRX02012334">
    <property type="protein sequence ID" value="KAK3267576.1"/>
    <property type="molecule type" value="Genomic_DNA"/>
</dbReference>